<reference evidence="1" key="1">
    <citation type="submission" date="2022-07" db="EMBL/GenBank/DDBJ databases">
        <title>Chromosome-level genome of Muraenolepis orangiensis.</title>
        <authorList>
            <person name="Kim J."/>
        </authorList>
    </citation>
    <scope>NUCLEOTIDE SEQUENCE</scope>
    <source>
        <strain evidence="1">KU_S4_2022</strain>
        <tissue evidence="1">Muscle</tissue>
    </source>
</reference>
<dbReference type="AlphaFoldDB" id="A0A9Q0EMN8"/>
<accession>A0A9Q0EMN8</accession>
<evidence type="ECO:0000313" key="2">
    <source>
        <dbReference type="Proteomes" id="UP001148018"/>
    </source>
</evidence>
<dbReference type="PRINTS" id="PR01217">
    <property type="entry name" value="PRICHEXTENSN"/>
</dbReference>
<evidence type="ECO:0008006" key="3">
    <source>
        <dbReference type="Google" id="ProtNLM"/>
    </source>
</evidence>
<comment type="caution">
    <text evidence="1">The sequence shown here is derived from an EMBL/GenBank/DDBJ whole genome shotgun (WGS) entry which is preliminary data.</text>
</comment>
<dbReference type="InterPro" id="IPR029052">
    <property type="entry name" value="Metallo-depent_PP-like"/>
</dbReference>
<dbReference type="Proteomes" id="UP001148018">
    <property type="component" value="Unassembled WGS sequence"/>
</dbReference>
<dbReference type="SUPFAM" id="SSF56300">
    <property type="entry name" value="Metallo-dependent phosphatases"/>
    <property type="match status" value="1"/>
</dbReference>
<feature type="non-terminal residue" evidence="1">
    <location>
        <position position="1"/>
    </location>
</feature>
<dbReference type="OrthoDB" id="45007at2759"/>
<dbReference type="PANTHER" id="PTHR43143">
    <property type="entry name" value="METALLOPHOSPHOESTERASE, CALCINEURIN SUPERFAMILY"/>
    <property type="match status" value="1"/>
</dbReference>
<protein>
    <recommendedName>
        <fullName evidence="3">Calcineurin-like phosphoesterase domain-containing protein</fullName>
    </recommendedName>
</protein>
<evidence type="ECO:0000313" key="1">
    <source>
        <dbReference type="EMBL" id="KAJ3608300.1"/>
    </source>
</evidence>
<gene>
    <name evidence="1" type="ORF">NHX12_025349</name>
</gene>
<organism evidence="1 2">
    <name type="scientific">Muraenolepis orangiensis</name>
    <name type="common">Patagonian moray cod</name>
    <dbReference type="NCBI Taxonomy" id="630683"/>
    <lineage>
        <taxon>Eukaryota</taxon>
        <taxon>Metazoa</taxon>
        <taxon>Chordata</taxon>
        <taxon>Craniata</taxon>
        <taxon>Vertebrata</taxon>
        <taxon>Euteleostomi</taxon>
        <taxon>Actinopterygii</taxon>
        <taxon>Neopterygii</taxon>
        <taxon>Teleostei</taxon>
        <taxon>Neoteleostei</taxon>
        <taxon>Acanthomorphata</taxon>
        <taxon>Zeiogadaria</taxon>
        <taxon>Gadariae</taxon>
        <taxon>Gadiformes</taxon>
        <taxon>Muraenolepidoidei</taxon>
        <taxon>Muraenolepididae</taxon>
        <taxon>Muraenolepis</taxon>
    </lineage>
</organism>
<dbReference type="EMBL" id="JANIIK010000040">
    <property type="protein sequence ID" value="KAJ3608300.1"/>
    <property type="molecule type" value="Genomic_DNA"/>
</dbReference>
<dbReference type="PANTHER" id="PTHR43143:SF1">
    <property type="entry name" value="SERINE_THREONINE-PROTEIN PHOSPHATASE CPPED1"/>
    <property type="match status" value="1"/>
</dbReference>
<proteinExistence type="predicted"/>
<name>A0A9Q0EMN8_9TELE</name>
<sequence>MAENGDMFLGAKRRTFSGLTEDAEREWRGAFCFIQAADPQLGLINDWRDGGRGDVWSEEVQLTRKAVEAVNGLSPRPRFMVLCGDLVHAMPVLIPPWYPSIPPWYPSIPPWYPPVLIPPWYPSIPPWYPQSSSLPVLIPPWYPSIPPWYPSIPPWYPPVLIPPWYPSIPPWYPPVLIPPWYPSIPPWYPQSSSLPVLIPPWYPPVLIPPWYPSIPPWYPPVLIPPWYPSVLIPPWYPQSSSLPVLIPPWYPSIPPWYPPVLIPPWYPSILPGTPQSSSLPGTPQSSSLPATRGPTALTTFEELSLAPASARRRLLDSPYRAAQEEDLKGALRGMDPSIPLVFVSGNHDLGNTPTPATVQQYRRAWGDDYCSFWVGGVLCLVLNSQLFYDSSLCPALKEEQDLWLDRQLLCCSTHIPLYLKTPDEEDDYFNLQKDARLRLLEKFKAA</sequence>
<keyword evidence="2" id="KW-1185">Reference proteome</keyword>
<dbReference type="InterPro" id="IPR051918">
    <property type="entry name" value="STPP_CPPED1"/>
</dbReference>